<protein>
    <submittedName>
        <fullName evidence="3">Transporter</fullName>
    </submittedName>
</protein>
<dbReference type="RefSeq" id="WP_084766037.1">
    <property type="nucleotide sequence ID" value="NZ_BJON01000004.1"/>
</dbReference>
<dbReference type="Proteomes" id="UP000319578">
    <property type="component" value="Unassembled WGS sequence"/>
</dbReference>
<dbReference type="EMBL" id="BJON01000004">
    <property type="protein sequence ID" value="GED67506.1"/>
    <property type="molecule type" value="Genomic_DNA"/>
</dbReference>
<dbReference type="PRINTS" id="PR00111">
    <property type="entry name" value="ABHYDROLASE"/>
</dbReference>
<gene>
    <name evidence="3" type="primary">bioH</name>
    <name evidence="3" type="ORF">BRE01_12080</name>
</gene>
<name>A0ABQ0THZ5_9BACL</name>
<sequence length="236" mass="26174">MERTILLLPGWGMSNDCWDNVRANFPDCRFIMPDYSAVDRPDHFYQVIEKAVIGVDARSMLVVGWSLGGMLALRLAASYPVTGLVLIGSTARFVRTRAERDRGWSEIVLQRMKQLLPMERERVMTDFVERMLSEKERELSIALSTFTLDRSEWSLAALVAGLSYLAEEDCRPLLSSIICPTLVIHGTEDVICPLPAGEELSALIPGASFFPMVGSGHALPVTCPNAVSEAIKGWWG</sequence>
<keyword evidence="4" id="KW-1185">Reference proteome</keyword>
<dbReference type="Pfam" id="PF12697">
    <property type="entry name" value="Abhydrolase_6"/>
    <property type="match status" value="1"/>
</dbReference>
<evidence type="ECO:0000313" key="4">
    <source>
        <dbReference type="Proteomes" id="UP000319578"/>
    </source>
</evidence>
<proteinExistence type="predicted"/>
<dbReference type="InterPro" id="IPR029058">
    <property type="entry name" value="AB_hydrolase_fold"/>
</dbReference>
<reference evidence="3 4" key="1">
    <citation type="submission" date="2019-06" db="EMBL/GenBank/DDBJ databases">
        <title>Whole genome shotgun sequence of Brevibacillus reuszeri NBRC 15719.</title>
        <authorList>
            <person name="Hosoyama A."/>
            <person name="Uohara A."/>
            <person name="Ohji S."/>
            <person name="Ichikawa N."/>
        </authorList>
    </citation>
    <scope>NUCLEOTIDE SEQUENCE [LARGE SCALE GENOMIC DNA]</scope>
    <source>
        <strain evidence="3 4">NBRC 15719</strain>
    </source>
</reference>
<evidence type="ECO:0000313" key="3">
    <source>
        <dbReference type="EMBL" id="GED67506.1"/>
    </source>
</evidence>
<evidence type="ECO:0000259" key="2">
    <source>
        <dbReference type="Pfam" id="PF12697"/>
    </source>
</evidence>
<accession>A0ABQ0THZ5</accession>
<dbReference type="SUPFAM" id="SSF53474">
    <property type="entry name" value="alpha/beta-Hydrolases"/>
    <property type="match status" value="1"/>
</dbReference>
<comment type="caution">
    <text evidence="3">The sequence shown here is derived from an EMBL/GenBank/DDBJ whole genome shotgun (WGS) entry which is preliminary data.</text>
</comment>
<organism evidence="3 4">
    <name type="scientific">Brevibacillus reuszeri</name>
    <dbReference type="NCBI Taxonomy" id="54915"/>
    <lineage>
        <taxon>Bacteria</taxon>
        <taxon>Bacillati</taxon>
        <taxon>Bacillota</taxon>
        <taxon>Bacilli</taxon>
        <taxon>Bacillales</taxon>
        <taxon>Paenibacillaceae</taxon>
        <taxon>Brevibacillus</taxon>
    </lineage>
</organism>
<feature type="domain" description="AB hydrolase-1" evidence="2">
    <location>
        <begin position="5"/>
        <end position="229"/>
    </location>
</feature>
<evidence type="ECO:0000256" key="1">
    <source>
        <dbReference type="ARBA" id="ARBA00022801"/>
    </source>
</evidence>
<dbReference type="InterPro" id="IPR050266">
    <property type="entry name" value="AB_hydrolase_sf"/>
</dbReference>
<dbReference type="InterPro" id="IPR000073">
    <property type="entry name" value="AB_hydrolase_1"/>
</dbReference>
<dbReference type="PANTHER" id="PTHR43798">
    <property type="entry name" value="MONOACYLGLYCEROL LIPASE"/>
    <property type="match status" value="1"/>
</dbReference>
<dbReference type="PANTHER" id="PTHR43798:SF31">
    <property type="entry name" value="AB HYDROLASE SUPERFAMILY PROTEIN YCLE"/>
    <property type="match status" value="1"/>
</dbReference>
<keyword evidence="1" id="KW-0378">Hydrolase</keyword>
<dbReference type="Gene3D" id="3.40.50.1820">
    <property type="entry name" value="alpha/beta hydrolase"/>
    <property type="match status" value="1"/>
</dbReference>